<accession>A0A5J5FAV5</accession>
<evidence type="ECO:0000313" key="1">
    <source>
        <dbReference type="EMBL" id="KAA8914306.1"/>
    </source>
</evidence>
<dbReference type="PROSITE" id="PS51257">
    <property type="entry name" value="PROKAR_LIPOPROTEIN"/>
    <property type="match status" value="1"/>
</dbReference>
<protein>
    <submittedName>
        <fullName evidence="1">Uncharacterized protein</fullName>
    </submittedName>
</protein>
<evidence type="ECO:0000313" key="2">
    <source>
        <dbReference type="Proteomes" id="UP000326924"/>
    </source>
</evidence>
<name>A0A5J5FAV5_9PEZI</name>
<dbReference type="InParanoid" id="A0A5J5FAV5"/>
<keyword evidence="2" id="KW-1185">Reference proteome</keyword>
<organism evidence="1 2">
    <name type="scientific">Sphaerosporella brunnea</name>
    <dbReference type="NCBI Taxonomy" id="1250544"/>
    <lineage>
        <taxon>Eukaryota</taxon>
        <taxon>Fungi</taxon>
        <taxon>Dikarya</taxon>
        <taxon>Ascomycota</taxon>
        <taxon>Pezizomycotina</taxon>
        <taxon>Pezizomycetes</taxon>
        <taxon>Pezizales</taxon>
        <taxon>Pyronemataceae</taxon>
        <taxon>Sphaerosporella</taxon>
    </lineage>
</organism>
<sequence length="116" mass="12907">MAIIVRALTAIHAPSLGAYACSRMLQSFRGIPQNDKPKTMAEATFSSFSDQFARKLETSDLHNSSPTFSKFPFLQRNHAPRLAYSTLDFPGPRSWPNGSLCLARDRANLKQCGNYP</sequence>
<dbReference type="Proteomes" id="UP000326924">
    <property type="component" value="Unassembled WGS sequence"/>
</dbReference>
<gene>
    <name evidence="1" type="ORF">FN846DRAFT_1018455</name>
</gene>
<comment type="caution">
    <text evidence="1">The sequence shown here is derived from an EMBL/GenBank/DDBJ whole genome shotgun (WGS) entry which is preliminary data.</text>
</comment>
<proteinExistence type="predicted"/>
<dbReference type="AlphaFoldDB" id="A0A5J5FAV5"/>
<dbReference type="EMBL" id="VXIS01000007">
    <property type="protein sequence ID" value="KAA8914306.1"/>
    <property type="molecule type" value="Genomic_DNA"/>
</dbReference>
<reference evidence="1 2" key="1">
    <citation type="submission" date="2019-09" db="EMBL/GenBank/DDBJ databases">
        <title>Draft genome of the ectomycorrhizal ascomycete Sphaerosporella brunnea.</title>
        <authorList>
            <consortium name="DOE Joint Genome Institute"/>
            <person name="Benucci G.M."/>
            <person name="Marozzi G."/>
            <person name="Antonielli L."/>
            <person name="Sanchez S."/>
            <person name="Marco P."/>
            <person name="Wang X."/>
            <person name="Falini L.B."/>
            <person name="Barry K."/>
            <person name="Haridas S."/>
            <person name="Lipzen A."/>
            <person name="Labutti K."/>
            <person name="Grigoriev I.V."/>
            <person name="Murat C."/>
            <person name="Martin F."/>
            <person name="Albertini E."/>
            <person name="Donnini D."/>
            <person name="Bonito G."/>
        </authorList>
    </citation>
    <scope>NUCLEOTIDE SEQUENCE [LARGE SCALE GENOMIC DNA]</scope>
    <source>
        <strain evidence="1 2">Sb_GMNB300</strain>
    </source>
</reference>